<comment type="caution">
    <text evidence="1">The sequence shown here is derived from an EMBL/GenBank/DDBJ whole genome shotgun (WGS) entry which is preliminary data.</text>
</comment>
<proteinExistence type="predicted"/>
<protein>
    <submittedName>
        <fullName evidence="1">Uncharacterized protein</fullName>
    </submittedName>
</protein>
<dbReference type="Proteomes" id="UP000268313">
    <property type="component" value="Unassembled WGS sequence"/>
</dbReference>
<dbReference type="EMBL" id="RAWE01000434">
    <property type="protein sequence ID" value="RKG92761.1"/>
    <property type="molecule type" value="Genomic_DNA"/>
</dbReference>
<organism evidence="1 2">
    <name type="scientific">Corallococcus carmarthensis</name>
    <dbReference type="NCBI Taxonomy" id="2316728"/>
    <lineage>
        <taxon>Bacteria</taxon>
        <taxon>Pseudomonadati</taxon>
        <taxon>Myxococcota</taxon>
        <taxon>Myxococcia</taxon>
        <taxon>Myxococcales</taxon>
        <taxon>Cystobacterineae</taxon>
        <taxon>Myxococcaceae</taxon>
        <taxon>Corallococcus</taxon>
    </lineage>
</organism>
<dbReference type="AlphaFoldDB" id="A0A3A8JQR8"/>
<accession>A0A3A8JQR8</accession>
<evidence type="ECO:0000313" key="1">
    <source>
        <dbReference type="EMBL" id="RKG92761.1"/>
    </source>
</evidence>
<keyword evidence="2" id="KW-1185">Reference proteome</keyword>
<reference evidence="2" key="1">
    <citation type="submission" date="2018-09" db="EMBL/GenBank/DDBJ databases">
        <authorList>
            <person name="Livingstone P.G."/>
            <person name="Whitworth D.E."/>
        </authorList>
    </citation>
    <scope>NUCLEOTIDE SEQUENCE [LARGE SCALE GENOMIC DNA]</scope>
    <source>
        <strain evidence="2">CA043D</strain>
    </source>
</reference>
<evidence type="ECO:0000313" key="2">
    <source>
        <dbReference type="Proteomes" id="UP000268313"/>
    </source>
</evidence>
<gene>
    <name evidence="1" type="ORF">D7X32_44195</name>
</gene>
<sequence>MLQVTVSQVPSSSAVLSFTVWPATTFSPPRTRTLEVALNRTAAWSLRGARRGRLEDQVFVSGS</sequence>
<name>A0A3A8JQR8_9BACT</name>